<keyword evidence="3 6" id="KW-0547">Nucleotide-binding</keyword>
<dbReference type="OrthoDB" id="1711006at2759"/>
<reference evidence="10" key="1">
    <citation type="journal article" date="2020" name="bioRxiv">
        <title>Comparative genomics of Chlamydomonas.</title>
        <authorList>
            <person name="Craig R.J."/>
            <person name="Hasan A.R."/>
            <person name="Ness R.W."/>
            <person name="Keightley P.D."/>
        </authorList>
    </citation>
    <scope>NUCLEOTIDE SEQUENCE</scope>
    <source>
        <strain evidence="10">SAG 7.73</strain>
    </source>
</reference>
<proteinExistence type="inferred from homology"/>
<keyword evidence="11" id="KW-1185">Reference proteome</keyword>
<evidence type="ECO:0000256" key="7">
    <source>
        <dbReference type="RuleBase" id="RU000304"/>
    </source>
</evidence>
<gene>
    <name evidence="10" type="ORF">HXX76_015389</name>
</gene>
<dbReference type="PROSITE" id="PS00108">
    <property type="entry name" value="PROTEIN_KINASE_ST"/>
    <property type="match status" value="1"/>
</dbReference>
<dbReference type="Proteomes" id="UP000650467">
    <property type="component" value="Unassembled WGS sequence"/>
</dbReference>
<keyword evidence="4" id="KW-0418">Kinase</keyword>
<dbReference type="Gene3D" id="1.10.510.10">
    <property type="entry name" value="Transferase(Phosphotransferase) domain 1"/>
    <property type="match status" value="1"/>
</dbReference>
<feature type="domain" description="Protein kinase" evidence="9">
    <location>
        <begin position="84"/>
        <end position="430"/>
    </location>
</feature>
<comment type="similarity">
    <text evidence="7">Belongs to the protein kinase superfamily.</text>
</comment>
<name>A0A835VS32_CHLIN</name>
<evidence type="ECO:0000256" key="8">
    <source>
        <dbReference type="SAM" id="MobiDB-lite"/>
    </source>
</evidence>
<evidence type="ECO:0000313" key="10">
    <source>
        <dbReference type="EMBL" id="KAG2423341.1"/>
    </source>
</evidence>
<dbReference type="PROSITE" id="PS00107">
    <property type="entry name" value="PROTEIN_KINASE_ATP"/>
    <property type="match status" value="1"/>
</dbReference>
<dbReference type="InterPro" id="IPR008271">
    <property type="entry name" value="Ser/Thr_kinase_AS"/>
</dbReference>
<keyword evidence="5 6" id="KW-0067">ATP-binding</keyword>
<dbReference type="InterPro" id="IPR051681">
    <property type="entry name" value="Ser/Thr_Kinases-Pseudokinases"/>
</dbReference>
<accession>A0A835VS32</accession>
<dbReference type="PROSITE" id="PS50011">
    <property type="entry name" value="PROTEIN_KINASE_DOM"/>
    <property type="match status" value="1"/>
</dbReference>
<organism evidence="10 11">
    <name type="scientific">Chlamydomonas incerta</name>
    <dbReference type="NCBI Taxonomy" id="51695"/>
    <lineage>
        <taxon>Eukaryota</taxon>
        <taxon>Viridiplantae</taxon>
        <taxon>Chlorophyta</taxon>
        <taxon>core chlorophytes</taxon>
        <taxon>Chlorophyceae</taxon>
        <taxon>CS clade</taxon>
        <taxon>Chlamydomonadales</taxon>
        <taxon>Chlamydomonadaceae</taxon>
        <taxon>Chlamydomonas</taxon>
    </lineage>
</organism>
<evidence type="ECO:0000256" key="2">
    <source>
        <dbReference type="ARBA" id="ARBA00022679"/>
    </source>
</evidence>
<dbReference type="GO" id="GO:0004674">
    <property type="term" value="F:protein serine/threonine kinase activity"/>
    <property type="evidence" value="ECO:0007669"/>
    <property type="project" value="UniProtKB-KW"/>
</dbReference>
<evidence type="ECO:0000313" key="11">
    <source>
        <dbReference type="Proteomes" id="UP000650467"/>
    </source>
</evidence>
<comment type="caution">
    <text evidence="10">The sequence shown here is derived from an EMBL/GenBank/DDBJ whole genome shotgun (WGS) entry which is preliminary data.</text>
</comment>
<dbReference type="GO" id="GO:0005524">
    <property type="term" value="F:ATP binding"/>
    <property type="evidence" value="ECO:0007669"/>
    <property type="project" value="UniProtKB-UniRule"/>
</dbReference>
<feature type="compositionally biased region" description="Polar residues" evidence="8">
    <location>
        <begin position="1"/>
        <end position="13"/>
    </location>
</feature>
<feature type="compositionally biased region" description="Low complexity" evidence="8">
    <location>
        <begin position="40"/>
        <end position="51"/>
    </location>
</feature>
<evidence type="ECO:0000256" key="4">
    <source>
        <dbReference type="ARBA" id="ARBA00022777"/>
    </source>
</evidence>
<protein>
    <recommendedName>
        <fullName evidence="9">Protein kinase domain-containing protein</fullName>
    </recommendedName>
</protein>
<keyword evidence="2" id="KW-0808">Transferase</keyword>
<dbReference type="InterPro" id="IPR000719">
    <property type="entry name" value="Prot_kinase_dom"/>
</dbReference>
<sequence>MAGTVTNAPSSTGAVPGQPAADAPTSIGDDDSGAGGGGSNFNTNTNGTGSNRPCRQALHASRYRELSPSEVAECAPHDILDGISLSQQRLGRGSFGIVTAGAYSGLRCAVKIMVANDLDKSALRELLLAPAINHANLVQTYTSRCARLTHEFFDRLEGVTPAEGTAAGNTSSVPQRDPSRPRALLPIPLQSGDGFGDPGCGVVTASDPYRVLHMVLHDFIAKTEQYVVVIVQELCTKGTLHAAIRQGIFRPSATNQQWNMRLARRALLRTSLELARGLLHLHDTGLVHGDFKPANVLLASSRDDRRGFNAKVADFGLLHVLPQHANSLTTESFGSPAYMAPEAFLGKASKATDVYSFGVCLWELLCGRTPYSDARGVRDLVADLAAGRAPALVWPDGAEMADGIIALGRRCMSQRPEDRPDFKEVVQELIQIERIIRAELLAPAVLAAALAAEPATPAPSNTGQAS</sequence>
<dbReference type="PANTHER" id="PTHR44329">
    <property type="entry name" value="SERINE/THREONINE-PROTEIN KINASE TNNI3K-RELATED"/>
    <property type="match status" value="1"/>
</dbReference>
<dbReference type="Gene3D" id="3.30.200.20">
    <property type="entry name" value="Phosphorylase Kinase, domain 1"/>
    <property type="match status" value="1"/>
</dbReference>
<dbReference type="EMBL" id="JAEHOC010000081">
    <property type="protein sequence ID" value="KAG2423341.1"/>
    <property type="molecule type" value="Genomic_DNA"/>
</dbReference>
<dbReference type="InterPro" id="IPR011009">
    <property type="entry name" value="Kinase-like_dom_sf"/>
</dbReference>
<evidence type="ECO:0000256" key="5">
    <source>
        <dbReference type="ARBA" id="ARBA00022840"/>
    </source>
</evidence>
<dbReference type="InterPro" id="IPR017441">
    <property type="entry name" value="Protein_kinase_ATP_BS"/>
</dbReference>
<feature type="region of interest" description="Disordered" evidence="8">
    <location>
        <begin position="1"/>
        <end position="54"/>
    </location>
</feature>
<dbReference type="PANTHER" id="PTHR44329:SF214">
    <property type="entry name" value="PROTEIN KINASE DOMAIN-CONTAINING PROTEIN"/>
    <property type="match status" value="1"/>
</dbReference>
<keyword evidence="1 7" id="KW-0723">Serine/threonine-protein kinase</keyword>
<evidence type="ECO:0000259" key="9">
    <source>
        <dbReference type="PROSITE" id="PS50011"/>
    </source>
</evidence>
<feature type="region of interest" description="Disordered" evidence="8">
    <location>
        <begin position="161"/>
        <end position="181"/>
    </location>
</feature>
<dbReference type="InterPro" id="IPR001245">
    <property type="entry name" value="Ser-Thr/Tyr_kinase_cat_dom"/>
</dbReference>
<evidence type="ECO:0000256" key="3">
    <source>
        <dbReference type="ARBA" id="ARBA00022741"/>
    </source>
</evidence>
<feature type="binding site" evidence="6">
    <location>
        <position position="111"/>
    </location>
    <ligand>
        <name>ATP</name>
        <dbReference type="ChEBI" id="CHEBI:30616"/>
    </ligand>
</feature>
<dbReference type="SUPFAM" id="SSF56112">
    <property type="entry name" value="Protein kinase-like (PK-like)"/>
    <property type="match status" value="1"/>
</dbReference>
<evidence type="ECO:0000256" key="1">
    <source>
        <dbReference type="ARBA" id="ARBA00022527"/>
    </source>
</evidence>
<dbReference type="Pfam" id="PF07714">
    <property type="entry name" value="PK_Tyr_Ser-Thr"/>
    <property type="match status" value="1"/>
</dbReference>
<evidence type="ECO:0000256" key="6">
    <source>
        <dbReference type="PROSITE-ProRule" id="PRU10141"/>
    </source>
</evidence>
<dbReference type="AlphaFoldDB" id="A0A835VS32"/>